<accession>A0A9P4PP10</accession>
<evidence type="ECO:0000313" key="4">
    <source>
        <dbReference type="Proteomes" id="UP000799764"/>
    </source>
</evidence>
<feature type="domain" description="BHLH" evidence="2">
    <location>
        <begin position="178"/>
        <end position="239"/>
    </location>
</feature>
<dbReference type="GO" id="GO:0046983">
    <property type="term" value="F:protein dimerization activity"/>
    <property type="evidence" value="ECO:0007669"/>
    <property type="project" value="InterPro"/>
</dbReference>
<name>A0A9P4PP10_9PLEO</name>
<evidence type="ECO:0000259" key="2">
    <source>
        <dbReference type="PROSITE" id="PS50888"/>
    </source>
</evidence>
<comment type="caution">
    <text evidence="3">The sequence shown here is derived from an EMBL/GenBank/DDBJ whole genome shotgun (WGS) entry which is preliminary data.</text>
</comment>
<dbReference type="Pfam" id="PF00010">
    <property type="entry name" value="HLH"/>
    <property type="match status" value="1"/>
</dbReference>
<proteinExistence type="predicted"/>
<dbReference type="CDD" id="cd11395">
    <property type="entry name" value="bHLHzip_SREBP_like"/>
    <property type="match status" value="1"/>
</dbReference>
<keyword evidence="4" id="KW-1185">Reference proteome</keyword>
<dbReference type="InterPro" id="IPR052099">
    <property type="entry name" value="Regulatory_TF_Diverse"/>
</dbReference>
<dbReference type="EMBL" id="MU001497">
    <property type="protein sequence ID" value="KAF2446758.1"/>
    <property type="molecule type" value="Genomic_DNA"/>
</dbReference>
<dbReference type="SMART" id="SM00353">
    <property type="entry name" value="HLH"/>
    <property type="match status" value="1"/>
</dbReference>
<dbReference type="InterPro" id="IPR011598">
    <property type="entry name" value="bHLH_dom"/>
</dbReference>
<feature type="region of interest" description="Disordered" evidence="1">
    <location>
        <begin position="66"/>
        <end position="190"/>
    </location>
</feature>
<reference evidence="3" key="1">
    <citation type="journal article" date="2020" name="Stud. Mycol.">
        <title>101 Dothideomycetes genomes: a test case for predicting lifestyles and emergence of pathogens.</title>
        <authorList>
            <person name="Haridas S."/>
            <person name="Albert R."/>
            <person name="Binder M."/>
            <person name="Bloem J."/>
            <person name="Labutti K."/>
            <person name="Salamov A."/>
            <person name="Andreopoulos B."/>
            <person name="Baker S."/>
            <person name="Barry K."/>
            <person name="Bills G."/>
            <person name="Bluhm B."/>
            <person name="Cannon C."/>
            <person name="Castanera R."/>
            <person name="Culley D."/>
            <person name="Daum C."/>
            <person name="Ezra D."/>
            <person name="Gonzalez J."/>
            <person name="Henrissat B."/>
            <person name="Kuo A."/>
            <person name="Liang C."/>
            <person name="Lipzen A."/>
            <person name="Lutzoni F."/>
            <person name="Magnuson J."/>
            <person name="Mondo S."/>
            <person name="Nolan M."/>
            <person name="Ohm R."/>
            <person name="Pangilinan J."/>
            <person name="Park H.-J."/>
            <person name="Ramirez L."/>
            <person name="Alfaro M."/>
            <person name="Sun H."/>
            <person name="Tritt A."/>
            <person name="Yoshinaga Y."/>
            <person name="Zwiers L.-H."/>
            <person name="Turgeon B."/>
            <person name="Goodwin S."/>
            <person name="Spatafora J."/>
            <person name="Crous P."/>
            <person name="Grigoriev I."/>
        </authorList>
    </citation>
    <scope>NUCLEOTIDE SEQUENCE</scope>
    <source>
        <strain evidence="3">CBS 690.94</strain>
    </source>
</reference>
<dbReference type="SUPFAM" id="SSF47459">
    <property type="entry name" value="HLH, helix-loop-helix DNA-binding domain"/>
    <property type="match status" value="1"/>
</dbReference>
<dbReference type="Gene3D" id="4.10.280.10">
    <property type="entry name" value="Helix-loop-helix DNA-binding domain"/>
    <property type="match status" value="1"/>
</dbReference>
<dbReference type="Proteomes" id="UP000799764">
    <property type="component" value="Unassembled WGS sequence"/>
</dbReference>
<protein>
    <recommendedName>
        <fullName evidence="2">BHLH domain-containing protein</fullName>
    </recommendedName>
</protein>
<organism evidence="3 4">
    <name type="scientific">Karstenula rhodostoma CBS 690.94</name>
    <dbReference type="NCBI Taxonomy" id="1392251"/>
    <lineage>
        <taxon>Eukaryota</taxon>
        <taxon>Fungi</taxon>
        <taxon>Dikarya</taxon>
        <taxon>Ascomycota</taxon>
        <taxon>Pezizomycotina</taxon>
        <taxon>Dothideomycetes</taxon>
        <taxon>Pleosporomycetidae</taxon>
        <taxon>Pleosporales</taxon>
        <taxon>Massarineae</taxon>
        <taxon>Didymosphaeriaceae</taxon>
        <taxon>Karstenula</taxon>
    </lineage>
</organism>
<dbReference type="AlphaFoldDB" id="A0A9P4PP10"/>
<dbReference type="OrthoDB" id="2133190at2759"/>
<dbReference type="InterPro" id="IPR036638">
    <property type="entry name" value="HLH_DNA-bd_sf"/>
</dbReference>
<sequence length="264" mass="28752">MDYIDYSSFPMLASSDCSPTTETFSFPTAFDKGFTTGPFTGPDTSLAAFDEYFGRPVSPASALENLDATPSAAPPATQPKPLSHPFTQLDALPPDFPWTTHRPVALDLNPLPPSTDSQTPSLCDSLDAPQNPTTLTSPPPSTPLTFENPAPPNPPKRRRGRPRLDRSSSSSSRTTQRTHRLPHNQVERKYRDGLNATLERLRQRVPALCASAPHGPGSGQGRPSKAMILSGAIEYIVAMERERDAWRGEVERLRRLLRAGGPIG</sequence>
<evidence type="ECO:0000313" key="3">
    <source>
        <dbReference type="EMBL" id="KAF2446758.1"/>
    </source>
</evidence>
<gene>
    <name evidence="3" type="ORF">P171DRAFT_441999</name>
</gene>
<dbReference type="PANTHER" id="PTHR47336:SF2">
    <property type="entry name" value="TRANSCRIPTION FACTOR HMS1-RELATED"/>
    <property type="match status" value="1"/>
</dbReference>
<dbReference type="PANTHER" id="PTHR47336">
    <property type="entry name" value="TRANSCRIPTION FACTOR HMS1-RELATED"/>
    <property type="match status" value="1"/>
</dbReference>
<evidence type="ECO:0000256" key="1">
    <source>
        <dbReference type="SAM" id="MobiDB-lite"/>
    </source>
</evidence>
<dbReference type="PROSITE" id="PS50888">
    <property type="entry name" value="BHLH"/>
    <property type="match status" value="1"/>
</dbReference>